<feature type="region of interest" description="Disordered" evidence="1">
    <location>
        <begin position="309"/>
        <end position="336"/>
    </location>
</feature>
<sequence>MDFPDDDNLLPSDSFDAPLASPLDALGVDLVPPSPILTPSQVAFSWSSGSIPVLLYDEAYPMVDADRVIISTSSTKSPSVREQGRQAAGTTRLENCYDDGGYDDDDDDGDDYESTDTLELAADHVETVDSPDSGRGSGPSTRWRSICLNAPTLTPAAGNTASIVSKAPLKSIGDDNLLRMSAIDPVAYQKQQRSTRIASGGWHPGMADNTAPESNSGSQNVIAASDTTPTAKSKIQGSTYEEAGLRPHRPRPANMLDLKGVSRWSADSDSVFLSDGASDLSESLSTHNSGSAIPLDSVNPSIVINSGLSSGSLNTADPPEDDDDEGPAFGTPTKAPLRPAVSWISSRSWDYDKYEAYVAREEPSRHALISNSLESYIESRSVGQSQVTPPNKRTALGKRDVNALNIDTPRAGRVGTTAPLSTAGATGLAMDRDGAHIHNVAKGGSGLRAGSPRRQSPHPIGRVYAPEVPDNSWLADVCVQFLIDQEGFRAAEPKFRYTGMAWVRVGHGHGQGAGSRNTSGVPPPIETLQMAQFRLTKRESYHFHHAPFETPPILRRVTVNEDETHDYVSKQALLTLKANGVYVLHGQEALVSGHSSGHAHGHTEEAAKLHWKLEYLVDDRVFDASQRIMDGEKVMTLLSFSCSPELLLPSQAKKNTLMHVFKKSIAQKLVAEKLQPPGMGTGPGVASGGSGHSSGTDNGASTRIASASNPKSVSQGHRLAPDIIPSSQTHAHITHPRAKTYGWAALHRRGQSHSVRQETTHADLAQKSVVPGQTNIKHRTSPSHGHAQYMTNAHQDFGRAGDRQRRNSSGGERPSLGKSAMVNAPFNMVSSRHHWEPADPPPLDSADVSPTRYILPPEQLTKLLDSIAVLEDVNEKKFQVGTNATGRHSGETLSSALAGKVNVPIAGVSATMGFAPLPASPRLRYHQIVKSLPKDIPPI</sequence>
<feature type="region of interest" description="Disordered" evidence="1">
    <location>
        <begin position="73"/>
        <end position="114"/>
    </location>
</feature>
<feature type="compositionally biased region" description="Polar residues" evidence="1">
    <location>
        <begin position="280"/>
        <end position="291"/>
    </location>
</feature>
<evidence type="ECO:0000313" key="2">
    <source>
        <dbReference type="EMBL" id="KAF5312526.1"/>
    </source>
</evidence>
<feature type="compositionally biased region" description="Low complexity" evidence="1">
    <location>
        <begin position="130"/>
        <end position="140"/>
    </location>
</feature>
<protein>
    <submittedName>
        <fullName evidence="2">Uncharacterized protein</fullName>
    </submittedName>
</protein>
<feature type="compositionally biased region" description="Polar residues" evidence="1">
    <location>
        <begin position="211"/>
        <end position="239"/>
    </location>
</feature>
<dbReference type="OrthoDB" id="3269398at2759"/>
<organism evidence="2 3">
    <name type="scientific">Psilocybe cf. subviscida</name>
    <dbReference type="NCBI Taxonomy" id="2480587"/>
    <lineage>
        <taxon>Eukaryota</taxon>
        <taxon>Fungi</taxon>
        <taxon>Dikarya</taxon>
        <taxon>Basidiomycota</taxon>
        <taxon>Agaricomycotina</taxon>
        <taxon>Agaricomycetes</taxon>
        <taxon>Agaricomycetidae</taxon>
        <taxon>Agaricales</taxon>
        <taxon>Agaricineae</taxon>
        <taxon>Strophariaceae</taxon>
        <taxon>Psilocybe</taxon>
    </lineage>
</organism>
<accession>A0A8H5AXI6</accession>
<feature type="compositionally biased region" description="Gly residues" evidence="1">
    <location>
        <begin position="679"/>
        <end position="692"/>
    </location>
</feature>
<name>A0A8H5AXI6_9AGAR</name>
<evidence type="ECO:0000313" key="3">
    <source>
        <dbReference type="Proteomes" id="UP000567179"/>
    </source>
</evidence>
<gene>
    <name evidence="2" type="ORF">D9619_002566</name>
</gene>
<dbReference type="Proteomes" id="UP000567179">
    <property type="component" value="Unassembled WGS sequence"/>
</dbReference>
<evidence type="ECO:0000256" key="1">
    <source>
        <dbReference type="SAM" id="MobiDB-lite"/>
    </source>
</evidence>
<keyword evidence="3" id="KW-1185">Reference proteome</keyword>
<comment type="caution">
    <text evidence="2">The sequence shown here is derived from an EMBL/GenBank/DDBJ whole genome shotgun (WGS) entry which is preliminary data.</text>
</comment>
<feature type="region of interest" description="Disordered" evidence="1">
    <location>
        <begin position="123"/>
        <end position="142"/>
    </location>
</feature>
<dbReference type="EMBL" id="JAACJJ010000056">
    <property type="protein sequence ID" value="KAF5312526.1"/>
    <property type="molecule type" value="Genomic_DNA"/>
</dbReference>
<reference evidence="2 3" key="1">
    <citation type="journal article" date="2020" name="ISME J.">
        <title>Uncovering the hidden diversity of litter-decomposition mechanisms in mushroom-forming fungi.</title>
        <authorList>
            <person name="Floudas D."/>
            <person name="Bentzer J."/>
            <person name="Ahren D."/>
            <person name="Johansson T."/>
            <person name="Persson P."/>
            <person name="Tunlid A."/>
        </authorList>
    </citation>
    <scope>NUCLEOTIDE SEQUENCE [LARGE SCALE GENOMIC DNA]</scope>
    <source>
        <strain evidence="2 3">CBS 101986</strain>
    </source>
</reference>
<proteinExistence type="predicted"/>
<feature type="compositionally biased region" description="Acidic residues" evidence="1">
    <location>
        <begin position="96"/>
        <end position="114"/>
    </location>
</feature>
<feature type="compositionally biased region" description="Polar residues" evidence="1">
    <location>
        <begin position="696"/>
        <end position="715"/>
    </location>
</feature>
<feature type="region of interest" description="Disordered" evidence="1">
    <location>
        <begin position="747"/>
        <end position="820"/>
    </location>
</feature>
<feature type="region of interest" description="Disordered" evidence="1">
    <location>
        <begin position="208"/>
        <end position="254"/>
    </location>
</feature>
<feature type="region of interest" description="Disordered" evidence="1">
    <location>
        <begin position="279"/>
        <end position="298"/>
    </location>
</feature>
<feature type="region of interest" description="Disordered" evidence="1">
    <location>
        <begin position="674"/>
        <end position="718"/>
    </location>
</feature>
<dbReference type="AlphaFoldDB" id="A0A8H5AXI6"/>
<feature type="compositionally biased region" description="Basic and acidic residues" evidence="1">
    <location>
        <begin position="796"/>
        <end position="805"/>
    </location>
</feature>